<dbReference type="SUPFAM" id="SSF48498">
    <property type="entry name" value="Tetracyclin repressor-like, C-terminal domain"/>
    <property type="match status" value="1"/>
</dbReference>
<keyword evidence="7" id="KW-1185">Reference proteome</keyword>
<dbReference type="SUPFAM" id="SSF46689">
    <property type="entry name" value="Homeodomain-like"/>
    <property type="match status" value="1"/>
</dbReference>
<dbReference type="Pfam" id="PF00440">
    <property type="entry name" value="TetR_N"/>
    <property type="match status" value="1"/>
</dbReference>
<evidence type="ECO:0000256" key="4">
    <source>
        <dbReference type="PROSITE-ProRule" id="PRU00335"/>
    </source>
</evidence>
<evidence type="ECO:0000313" key="6">
    <source>
        <dbReference type="EMBL" id="MFH6985418.1"/>
    </source>
</evidence>
<comment type="caution">
    <text evidence="6">The sequence shown here is derived from an EMBL/GenBank/DDBJ whole genome shotgun (WGS) entry which is preliminary data.</text>
</comment>
<evidence type="ECO:0000256" key="2">
    <source>
        <dbReference type="ARBA" id="ARBA00023125"/>
    </source>
</evidence>
<dbReference type="EMBL" id="JBIPKE010000020">
    <property type="protein sequence ID" value="MFH6985418.1"/>
    <property type="molecule type" value="Genomic_DNA"/>
</dbReference>
<dbReference type="InterPro" id="IPR011075">
    <property type="entry name" value="TetR_C"/>
</dbReference>
<keyword evidence="1" id="KW-0805">Transcription regulation</keyword>
<organism evidence="6 7">
    <name type="scientific">Marinoscillum luteum</name>
    <dbReference type="NCBI Taxonomy" id="861051"/>
    <lineage>
        <taxon>Bacteria</taxon>
        <taxon>Pseudomonadati</taxon>
        <taxon>Bacteroidota</taxon>
        <taxon>Cytophagia</taxon>
        <taxon>Cytophagales</taxon>
        <taxon>Reichenbachiellaceae</taxon>
        <taxon>Marinoscillum</taxon>
    </lineage>
</organism>
<evidence type="ECO:0000256" key="1">
    <source>
        <dbReference type="ARBA" id="ARBA00023015"/>
    </source>
</evidence>
<proteinExistence type="predicted"/>
<dbReference type="InterPro" id="IPR009057">
    <property type="entry name" value="Homeodomain-like_sf"/>
</dbReference>
<evidence type="ECO:0000256" key="3">
    <source>
        <dbReference type="ARBA" id="ARBA00023163"/>
    </source>
</evidence>
<evidence type="ECO:0000259" key="5">
    <source>
        <dbReference type="PROSITE" id="PS50977"/>
    </source>
</evidence>
<name>A0ABW7NCU1_9BACT</name>
<dbReference type="Pfam" id="PF16925">
    <property type="entry name" value="TetR_C_13"/>
    <property type="match status" value="1"/>
</dbReference>
<dbReference type="InterPro" id="IPR036271">
    <property type="entry name" value="Tet_transcr_reg_TetR-rel_C_sf"/>
</dbReference>
<feature type="DNA-binding region" description="H-T-H motif" evidence="4">
    <location>
        <begin position="28"/>
        <end position="47"/>
    </location>
</feature>
<feature type="domain" description="HTH tetR-type" evidence="5">
    <location>
        <begin position="5"/>
        <end position="65"/>
    </location>
</feature>
<protein>
    <submittedName>
        <fullName evidence="6">TetR/AcrR family transcriptional regulator</fullName>
    </submittedName>
</protein>
<sequence>MRNPETTKNLIVSKAISIFNQKGYRATSLSDITKATGMTKGAIYGNFENKDAVAVASFEYAIGRVLDDLRVHIKAAPTAPEKLKAILNYYSKYIENPPIAGGCPVINTSVEADDDHPMLRTRAVGTIAMIKGSLQQIITRGLQEGQIREGVDAHLYASMFYSTISGAILISRVEGNKQSFELIRQGLEMQINAISK</sequence>
<evidence type="ECO:0000313" key="7">
    <source>
        <dbReference type="Proteomes" id="UP001610063"/>
    </source>
</evidence>
<dbReference type="PANTHER" id="PTHR47506">
    <property type="entry name" value="TRANSCRIPTIONAL REGULATORY PROTEIN"/>
    <property type="match status" value="1"/>
</dbReference>
<dbReference type="RefSeq" id="WP_395418877.1">
    <property type="nucleotide sequence ID" value="NZ_JBIPKE010000020.1"/>
</dbReference>
<dbReference type="Gene3D" id="1.10.357.10">
    <property type="entry name" value="Tetracycline Repressor, domain 2"/>
    <property type="match status" value="1"/>
</dbReference>
<reference evidence="6 7" key="1">
    <citation type="journal article" date="2013" name="Int. J. Syst. Evol. Microbiol.">
        <title>Marinoscillum luteum sp. nov., isolated from marine sediment.</title>
        <authorList>
            <person name="Cha I.T."/>
            <person name="Park S.J."/>
            <person name="Kim S.J."/>
            <person name="Kim J.G."/>
            <person name="Jung M.Y."/>
            <person name="Shin K.S."/>
            <person name="Kwon K.K."/>
            <person name="Yang S.H."/>
            <person name="Seo Y.S."/>
            <person name="Rhee S.K."/>
        </authorList>
    </citation>
    <scope>NUCLEOTIDE SEQUENCE [LARGE SCALE GENOMIC DNA]</scope>
    <source>
        <strain evidence="6 7">KCTC 23939</strain>
    </source>
</reference>
<gene>
    <name evidence="6" type="ORF">ACHKAR_18340</name>
</gene>
<dbReference type="PRINTS" id="PR00455">
    <property type="entry name" value="HTHTETR"/>
</dbReference>
<keyword evidence="3" id="KW-0804">Transcription</keyword>
<accession>A0ABW7NCU1</accession>
<dbReference type="PROSITE" id="PS50977">
    <property type="entry name" value="HTH_TETR_2"/>
    <property type="match status" value="1"/>
</dbReference>
<dbReference type="Proteomes" id="UP001610063">
    <property type="component" value="Unassembled WGS sequence"/>
</dbReference>
<dbReference type="InterPro" id="IPR001647">
    <property type="entry name" value="HTH_TetR"/>
</dbReference>
<keyword evidence="2 4" id="KW-0238">DNA-binding</keyword>
<dbReference type="PANTHER" id="PTHR47506:SF3">
    <property type="entry name" value="HTH-TYPE TRANSCRIPTIONAL REGULATOR LMRA"/>
    <property type="match status" value="1"/>
</dbReference>